<proteinExistence type="predicted"/>
<feature type="compositionally biased region" description="Acidic residues" evidence="2">
    <location>
        <begin position="41"/>
        <end position="54"/>
    </location>
</feature>
<dbReference type="Proteomes" id="UP001140091">
    <property type="component" value="Unassembled WGS sequence"/>
</dbReference>
<organism evidence="3 4">
    <name type="scientific">Candolleomyces eurysporus</name>
    <dbReference type="NCBI Taxonomy" id="2828524"/>
    <lineage>
        <taxon>Eukaryota</taxon>
        <taxon>Fungi</taxon>
        <taxon>Dikarya</taxon>
        <taxon>Basidiomycota</taxon>
        <taxon>Agaricomycotina</taxon>
        <taxon>Agaricomycetes</taxon>
        <taxon>Agaricomycetidae</taxon>
        <taxon>Agaricales</taxon>
        <taxon>Agaricineae</taxon>
        <taxon>Psathyrellaceae</taxon>
        <taxon>Candolleomyces</taxon>
    </lineage>
</organism>
<feature type="region of interest" description="Disordered" evidence="2">
    <location>
        <begin position="1"/>
        <end position="149"/>
    </location>
</feature>
<dbReference type="OrthoDB" id="4179406at2759"/>
<gene>
    <name evidence="3" type="ORF">H1R20_g15149</name>
</gene>
<evidence type="ECO:0000256" key="2">
    <source>
        <dbReference type="SAM" id="MobiDB-lite"/>
    </source>
</evidence>
<accession>A0A9W8M969</accession>
<name>A0A9W8M969_9AGAR</name>
<feature type="non-terminal residue" evidence="3">
    <location>
        <position position="1"/>
    </location>
</feature>
<sequence length="552" mass="60669">MAHLHGSGSPATPPSPNLAPVDHYDDVDDDGYVSLNRNGADEDQPDQWVDEEADTFPRLAANSNSRAAQYGGHLRKRRRGSRAPSAGSRIPRITSYRPSHVSQGPSTSSSITKATPAGASRRQSRHATPAPLPAPVPAPTPPLPPPLPLELPATRTALHHTLTFAGWVFEYAMSIVRPALHYFRYPLILILFLFLVASLFNKVAFTLSSAFSPICYAPGFSLTPMCKWVTQMASQPSGGEHDPHQVQWADYSGLVDVQSRTFEQLAEDSLTSGASGSSLSLHIKKAEMATADLIALIRLSDLHSKNSLVDTLSEFVQDARITETSLHRLDSKVNGAIDSIMAMNDFAMQSIDSARANEPGPFEALMIWRPSKKPIDEVVKETFSDAMHVMSGQLERLIVEHQANHANLDRLEEKLSTLRDIVARENKTVGEAKEELLANLWTMLGGNKKDLRNFETNLKLLHDLTLYRKHASAHVVAALHTLQSVNQDMEDMRERVAAPNLAGSRIAPEVHMNTIKHGLERLKEGRTRARQIGEAALRKALGIDEDGFELGS</sequence>
<comment type="caution">
    <text evidence="3">The sequence shown here is derived from an EMBL/GenBank/DDBJ whole genome shotgun (WGS) entry which is preliminary data.</text>
</comment>
<feature type="compositionally biased region" description="Pro residues" evidence="2">
    <location>
        <begin position="130"/>
        <end position="149"/>
    </location>
</feature>
<reference evidence="3" key="1">
    <citation type="submission" date="2022-06" db="EMBL/GenBank/DDBJ databases">
        <title>Genome Sequence of Candolleomyces eurysporus.</title>
        <authorList>
            <person name="Buettner E."/>
        </authorList>
    </citation>
    <scope>NUCLEOTIDE SEQUENCE</scope>
    <source>
        <strain evidence="3">VTCC 930004</strain>
    </source>
</reference>
<dbReference type="EMBL" id="JANBPK010001532">
    <property type="protein sequence ID" value="KAJ2921936.1"/>
    <property type="molecule type" value="Genomic_DNA"/>
</dbReference>
<evidence type="ECO:0000313" key="4">
    <source>
        <dbReference type="Proteomes" id="UP001140091"/>
    </source>
</evidence>
<evidence type="ECO:0000313" key="3">
    <source>
        <dbReference type="EMBL" id="KAJ2921936.1"/>
    </source>
</evidence>
<protein>
    <submittedName>
        <fullName evidence="3">Uncharacterized protein</fullName>
    </submittedName>
</protein>
<feature type="compositionally biased region" description="Polar residues" evidence="2">
    <location>
        <begin position="96"/>
        <end position="113"/>
    </location>
</feature>
<evidence type="ECO:0000256" key="1">
    <source>
        <dbReference type="SAM" id="Coils"/>
    </source>
</evidence>
<keyword evidence="4" id="KW-1185">Reference proteome</keyword>
<keyword evidence="1" id="KW-0175">Coiled coil</keyword>
<dbReference type="AlphaFoldDB" id="A0A9W8M969"/>
<feature type="coiled-coil region" evidence="1">
    <location>
        <begin position="394"/>
        <end position="428"/>
    </location>
</feature>